<reference evidence="1 2" key="1">
    <citation type="submission" date="2019-03" db="EMBL/GenBank/DDBJ databases">
        <title>First draft genome of Liparis tanakae, snailfish: a comprehensive survey of snailfish specific genes.</title>
        <authorList>
            <person name="Kim W."/>
            <person name="Song I."/>
            <person name="Jeong J.-H."/>
            <person name="Kim D."/>
            <person name="Kim S."/>
            <person name="Ryu S."/>
            <person name="Song J.Y."/>
            <person name="Lee S.K."/>
        </authorList>
    </citation>
    <scope>NUCLEOTIDE SEQUENCE [LARGE SCALE GENOMIC DNA]</scope>
    <source>
        <tissue evidence="1">Muscle</tissue>
    </source>
</reference>
<sequence length="77" mass="8607">MFSLVVTISTWRASFTPLCSQLRATMGSPSRELDRTLSQLFTRYVAGVSVLQVCCRSVLKATRFLQDQEQTSGMEGQ</sequence>
<protein>
    <submittedName>
        <fullName evidence="1">Uncharacterized protein</fullName>
    </submittedName>
</protein>
<dbReference type="Proteomes" id="UP000314294">
    <property type="component" value="Unassembled WGS sequence"/>
</dbReference>
<organism evidence="1 2">
    <name type="scientific">Liparis tanakae</name>
    <name type="common">Tanaka's snailfish</name>
    <dbReference type="NCBI Taxonomy" id="230148"/>
    <lineage>
        <taxon>Eukaryota</taxon>
        <taxon>Metazoa</taxon>
        <taxon>Chordata</taxon>
        <taxon>Craniata</taxon>
        <taxon>Vertebrata</taxon>
        <taxon>Euteleostomi</taxon>
        <taxon>Actinopterygii</taxon>
        <taxon>Neopterygii</taxon>
        <taxon>Teleostei</taxon>
        <taxon>Neoteleostei</taxon>
        <taxon>Acanthomorphata</taxon>
        <taxon>Eupercaria</taxon>
        <taxon>Perciformes</taxon>
        <taxon>Cottioidei</taxon>
        <taxon>Cottales</taxon>
        <taxon>Liparidae</taxon>
        <taxon>Liparis</taxon>
    </lineage>
</organism>
<keyword evidence="2" id="KW-1185">Reference proteome</keyword>
<comment type="caution">
    <text evidence="1">The sequence shown here is derived from an EMBL/GenBank/DDBJ whole genome shotgun (WGS) entry which is preliminary data.</text>
</comment>
<proteinExistence type="predicted"/>
<name>A0A4Z2ERB1_9TELE</name>
<evidence type="ECO:0000313" key="1">
    <source>
        <dbReference type="EMBL" id="TNN31446.1"/>
    </source>
</evidence>
<gene>
    <name evidence="1" type="ORF">EYF80_058400</name>
</gene>
<accession>A0A4Z2ERB1</accession>
<dbReference type="AlphaFoldDB" id="A0A4Z2ERB1"/>
<dbReference type="EMBL" id="SRLO01003464">
    <property type="protein sequence ID" value="TNN31446.1"/>
    <property type="molecule type" value="Genomic_DNA"/>
</dbReference>
<evidence type="ECO:0000313" key="2">
    <source>
        <dbReference type="Proteomes" id="UP000314294"/>
    </source>
</evidence>
<dbReference type="OrthoDB" id="10509169at2759"/>